<dbReference type="GO" id="GO:0009307">
    <property type="term" value="P:DNA restriction-modification system"/>
    <property type="evidence" value="ECO:0007669"/>
    <property type="project" value="UniProtKB-KW"/>
</dbReference>
<evidence type="ECO:0000259" key="5">
    <source>
        <dbReference type="Pfam" id="PF01420"/>
    </source>
</evidence>
<accession>A0A1L7LK30</accession>
<protein>
    <submittedName>
        <fullName evidence="6">Type I restriction enzyme EcoR124II specificity protein</fullName>
    </submittedName>
</protein>
<sequence>MDNGVCCRRGVFDKEIVAIPWGGNPIVQYYKGKFITGDNRIARVKNDDELLTKYLYYYLQNNLKLISSFYRGSGIQHPDMSKVLDTKIPIPPLKIQEKIVQILDKFTDYVTELTSELTSELTLRQKQYSFYRDKLLSFEDEAYQVEWKTLGEIAECLAGATPKTSNSSYWGNGTIPWMSSGEVNKGFVYDTEKKITQEGYDSCSTKIVPKETVVIALAGQGKTRGTVAITKIELCTNQSLCSIVPKDDVNSHYLYYYLKGQYQKFRDISSGEGTRGGLNLKMVRDFRIPVPPLDIQSRIVQVLDNFDTVCNDLNIGLPKEIELRQKQYEYFRDKLLIFTAEGVYTDSTVQYRQDLIRLLQWVFGPIKVSLGSICSISRGKRLIKSQLNKNGKYPVYQNSLIPLGYFNETNEEANTTFVISAGAAGEIGFSKQPFWKADDVWTMSSEFINQRFLYYMLLSNQPKIKGQVRKASIPRLSKNVIENLIICLPESEGQSRIVSVLDKFDTLTNSISEGLPKEINQRQKQYEYFRDKLLTF</sequence>
<dbReference type="PANTHER" id="PTHR43140:SF1">
    <property type="entry name" value="TYPE I RESTRICTION ENZYME ECOKI SPECIFICITY SUBUNIT"/>
    <property type="match status" value="1"/>
</dbReference>
<comment type="similarity">
    <text evidence="1">Belongs to the type-I restriction system S methylase family.</text>
</comment>
<dbReference type="KEGG" id="strg:SRT_12550"/>
<evidence type="ECO:0000256" key="3">
    <source>
        <dbReference type="ARBA" id="ARBA00023125"/>
    </source>
</evidence>
<evidence type="ECO:0000256" key="2">
    <source>
        <dbReference type="ARBA" id="ARBA00022747"/>
    </source>
</evidence>
<organism evidence="6 7">
    <name type="scientific">Streptococcus troglodytae</name>
    <dbReference type="NCBI Taxonomy" id="1111760"/>
    <lineage>
        <taxon>Bacteria</taxon>
        <taxon>Bacillati</taxon>
        <taxon>Bacillota</taxon>
        <taxon>Bacilli</taxon>
        <taxon>Lactobacillales</taxon>
        <taxon>Streptococcaceae</taxon>
        <taxon>Streptococcus</taxon>
    </lineage>
</organism>
<keyword evidence="2" id="KW-0680">Restriction system</keyword>
<evidence type="ECO:0000256" key="4">
    <source>
        <dbReference type="ARBA" id="ARBA00038652"/>
    </source>
</evidence>
<dbReference type="CDD" id="cd17294">
    <property type="entry name" value="RMtype1_S_MmaC7ORF19P_TRD1-CR1_like"/>
    <property type="match status" value="1"/>
</dbReference>
<dbReference type="CDD" id="cd17291">
    <property type="entry name" value="RMtype1_S_MgeORF438P-TRD-CR_like"/>
    <property type="match status" value="1"/>
</dbReference>
<gene>
    <name evidence="6" type="primary">hsdS2</name>
    <name evidence="6" type="ORF">SRT_12550</name>
</gene>
<dbReference type="SUPFAM" id="SSF116734">
    <property type="entry name" value="DNA methylase specificity domain"/>
    <property type="match status" value="3"/>
</dbReference>
<dbReference type="Proteomes" id="UP000217758">
    <property type="component" value="Chromosome"/>
</dbReference>
<comment type="subunit">
    <text evidence="4">The methyltransferase is composed of M and S polypeptides.</text>
</comment>
<feature type="domain" description="Type I restriction modification DNA specificity" evidence="5">
    <location>
        <begin position="368"/>
        <end position="521"/>
    </location>
</feature>
<proteinExistence type="inferred from homology"/>
<dbReference type="InterPro" id="IPR051212">
    <property type="entry name" value="Type-I_RE_S_subunit"/>
</dbReference>
<reference evidence="6 7" key="1">
    <citation type="journal article" date="2016" name="Microbiol. Immunol.">
        <title>Complete genome sequence of Streptococcus troglodytae TKU31 isolated from the oral cavity of a chimpanzee (Pan troglodytes).</title>
        <authorList>
            <person name="Okamoto M."/>
            <person name="Naito M."/>
            <person name="Miyanohara M."/>
            <person name="Imai S."/>
            <person name="Nomura Y."/>
            <person name="Saito W."/>
            <person name="Momoi Y."/>
            <person name="Takada K."/>
            <person name="Miyabe-Nishiwaki T."/>
            <person name="Tomonaga M."/>
            <person name="Hanada N."/>
        </authorList>
    </citation>
    <scope>NUCLEOTIDE SEQUENCE [LARGE SCALE GENOMIC DNA]</scope>
    <source>
        <strain evidence="7">TKU 31</strain>
    </source>
</reference>
<feature type="domain" description="Type I restriction modification DNA specificity" evidence="5">
    <location>
        <begin position="25"/>
        <end position="122"/>
    </location>
</feature>
<dbReference type="InterPro" id="IPR044946">
    <property type="entry name" value="Restrct_endonuc_typeI_TRD_sf"/>
</dbReference>
<dbReference type="EMBL" id="AP014612">
    <property type="protein sequence ID" value="BAQ24516.1"/>
    <property type="molecule type" value="Genomic_DNA"/>
</dbReference>
<keyword evidence="7" id="KW-1185">Reference proteome</keyword>
<evidence type="ECO:0000313" key="7">
    <source>
        <dbReference type="Proteomes" id="UP000217758"/>
    </source>
</evidence>
<dbReference type="PANTHER" id="PTHR43140">
    <property type="entry name" value="TYPE-1 RESTRICTION ENZYME ECOKI SPECIFICITY PROTEIN"/>
    <property type="match status" value="1"/>
</dbReference>
<dbReference type="REBASE" id="102315">
    <property type="entry name" value="S.Str31ORF12570P"/>
</dbReference>
<dbReference type="Pfam" id="PF01420">
    <property type="entry name" value="Methylase_S"/>
    <property type="match status" value="3"/>
</dbReference>
<dbReference type="GO" id="GO:0003677">
    <property type="term" value="F:DNA binding"/>
    <property type="evidence" value="ECO:0007669"/>
    <property type="project" value="UniProtKB-KW"/>
</dbReference>
<dbReference type="Gene3D" id="3.90.220.20">
    <property type="entry name" value="DNA methylase specificity domains"/>
    <property type="match status" value="3"/>
</dbReference>
<name>A0A1L7LK30_9STRE</name>
<evidence type="ECO:0000313" key="6">
    <source>
        <dbReference type="EMBL" id="BAQ24516.1"/>
    </source>
</evidence>
<dbReference type="AlphaFoldDB" id="A0A1L7LK30"/>
<dbReference type="RefSeq" id="WP_223213929.1">
    <property type="nucleotide sequence ID" value="NZ_AP014612.1"/>
</dbReference>
<keyword evidence="3" id="KW-0238">DNA-binding</keyword>
<feature type="domain" description="Type I restriction modification DNA specificity" evidence="5">
    <location>
        <begin position="146"/>
        <end position="322"/>
    </location>
</feature>
<dbReference type="InterPro" id="IPR000055">
    <property type="entry name" value="Restrct_endonuc_typeI_TRD"/>
</dbReference>
<evidence type="ECO:0000256" key="1">
    <source>
        <dbReference type="ARBA" id="ARBA00010923"/>
    </source>
</evidence>